<dbReference type="SUPFAM" id="SSF56219">
    <property type="entry name" value="DNase I-like"/>
    <property type="match status" value="1"/>
</dbReference>
<evidence type="ECO:0000313" key="1">
    <source>
        <dbReference type="EMBL" id="KAL0010914.1"/>
    </source>
</evidence>
<dbReference type="InterPro" id="IPR036691">
    <property type="entry name" value="Endo/exonu/phosph_ase_sf"/>
</dbReference>
<gene>
    <name evidence="1" type="ORF">SO802_006022</name>
</gene>
<dbReference type="EMBL" id="JAZDWU010000002">
    <property type="protein sequence ID" value="KAL0010914.1"/>
    <property type="molecule type" value="Genomic_DNA"/>
</dbReference>
<sequence length="172" mass="19472">MGSEVINSWVVSLMKSFFKIVGFSIVKHEAQCLALFRLLEQDCVDVVNTGSSKGPVNSRQKGLRELRAVYGPNDDNQRGALWEELARVYSRWTTAWCLIGDFNIIQYPSERFGCESFSPAMFAFSDFIEANYLVDLPLEEASFTQFRDSRTDCTSSSSFRSLSTLGGSWWSQ</sequence>
<comment type="caution">
    <text evidence="1">The sequence shown here is derived from an EMBL/GenBank/DDBJ whole genome shotgun (WGS) entry which is preliminary data.</text>
</comment>
<protein>
    <submittedName>
        <fullName evidence="1">Uncharacterized protein</fullName>
    </submittedName>
</protein>
<dbReference type="Gene3D" id="3.60.10.10">
    <property type="entry name" value="Endonuclease/exonuclease/phosphatase"/>
    <property type="match status" value="1"/>
</dbReference>
<evidence type="ECO:0000313" key="2">
    <source>
        <dbReference type="Proteomes" id="UP001459277"/>
    </source>
</evidence>
<dbReference type="Proteomes" id="UP001459277">
    <property type="component" value="Unassembled WGS sequence"/>
</dbReference>
<proteinExistence type="predicted"/>
<keyword evidence="2" id="KW-1185">Reference proteome</keyword>
<reference evidence="1 2" key="1">
    <citation type="submission" date="2024-01" db="EMBL/GenBank/DDBJ databases">
        <title>A telomere-to-telomere, gap-free genome of sweet tea (Lithocarpus litseifolius).</title>
        <authorList>
            <person name="Zhou J."/>
        </authorList>
    </citation>
    <scope>NUCLEOTIDE SEQUENCE [LARGE SCALE GENOMIC DNA]</scope>
    <source>
        <strain evidence="1">Zhou-2022a</strain>
        <tissue evidence="1">Leaf</tissue>
    </source>
</reference>
<organism evidence="1 2">
    <name type="scientific">Lithocarpus litseifolius</name>
    <dbReference type="NCBI Taxonomy" id="425828"/>
    <lineage>
        <taxon>Eukaryota</taxon>
        <taxon>Viridiplantae</taxon>
        <taxon>Streptophyta</taxon>
        <taxon>Embryophyta</taxon>
        <taxon>Tracheophyta</taxon>
        <taxon>Spermatophyta</taxon>
        <taxon>Magnoliopsida</taxon>
        <taxon>eudicotyledons</taxon>
        <taxon>Gunneridae</taxon>
        <taxon>Pentapetalae</taxon>
        <taxon>rosids</taxon>
        <taxon>fabids</taxon>
        <taxon>Fagales</taxon>
        <taxon>Fagaceae</taxon>
        <taxon>Lithocarpus</taxon>
    </lineage>
</organism>
<dbReference type="AlphaFoldDB" id="A0AAW2DN15"/>
<accession>A0AAW2DN15</accession>
<name>A0AAW2DN15_9ROSI</name>